<keyword evidence="2" id="KW-1185">Reference proteome</keyword>
<accession>A0A371CXG4</accession>
<dbReference type="Proteomes" id="UP000256964">
    <property type="component" value="Unassembled WGS sequence"/>
</dbReference>
<proteinExistence type="predicted"/>
<reference evidence="1 2" key="1">
    <citation type="journal article" date="2018" name="Biotechnol. Biofuels">
        <title>Integrative visual omics of the white-rot fungus Polyporus brumalis exposes the biotechnological potential of its oxidative enzymes for delignifying raw plant biomass.</title>
        <authorList>
            <person name="Miyauchi S."/>
            <person name="Rancon A."/>
            <person name="Drula E."/>
            <person name="Hage H."/>
            <person name="Chaduli D."/>
            <person name="Favel A."/>
            <person name="Grisel S."/>
            <person name="Henrissat B."/>
            <person name="Herpoel-Gimbert I."/>
            <person name="Ruiz-Duenas F.J."/>
            <person name="Chevret D."/>
            <person name="Hainaut M."/>
            <person name="Lin J."/>
            <person name="Wang M."/>
            <person name="Pangilinan J."/>
            <person name="Lipzen A."/>
            <person name="Lesage-Meessen L."/>
            <person name="Navarro D."/>
            <person name="Riley R."/>
            <person name="Grigoriev I.V."/>
            <person name="Zhou S."/>
            <person name="Raouche S."/>
            <person name="Rosso M.N."/>
        </authorList>
    </citation>
    <scope>NUCLEOTIDE SEQUENCE [LARGE SCALE GENOMIC DNA]</scope>
    <source>
        <strain evidence="1 2">BRFM 1820</strain>
    </source>
</reference>
<gene>
    <name evidence="1" type="ORF">OH76DRAFT_1408582</name>
</gene>
<dbReference type="EMBL" id="KZ857443">
    <property type="protein sequence ID" value="RDX44961.1"/>
    <property type="molecule type" value="Genomic_DNA"/>
</dbReference>
<evidence type="ECO:0000313" key="1">
    <source>
        <dbReference type="EMBL" id="RDX44961.1"/>
    </source>
</evidence>
<sequence length="76" mass="8348">MPTFHPTPRLALSPLLPTTVRRSTVLLTTTHPPTILSTLLVSQAAPIRLRHRPTLLTTPNLSGDIQVFTSKNSRVV</sequence>
<organism evidence="1 2">
    <name type="scientific">Lentinus brumalis</name>
    <dbReference type="NCBI Taxonomy" id="2498619"/>
    <lineage>
        <taxon>Eukaryota</taxon>
        <taxon>Fungi</taxon>
        <taxon>Dikarya</taxon>
        <taxon>Basidiomycota</taxon>
        <taxon>Agaricomycotina</taxon>
        <taxon>Agaricomycetes</taxon>
        <taxon>Polyporales</taxon>
        <taxon>Polyporaceae</taxon>
        <taxon>Lentinus</taxon>
    </lineage>
</organism>
<dbReference type="AlphaFoldDB" id="A0A371CXG4"/>
<protein>
    <submittedName>
        <fullName evidence="1">Uncharacterized protein</fullName>
    </submittedName>
</protein>
<name>A0A371CXG4_9APHY</name>
<evidence type="ECO:0000313" key="2">
    <source>
        <dbReference type="Proteomes" id="UP000256964"/>
    </source>
</evidence>